<evidence type="ECO:0000313" key="10">
    <source>
        <dbReference type="Proteomes" id="UP000285060"/>
    </source>
</evidence>
<reference evidence="9 10" key="1">
    <citation type="submission" date="2018-08" db="EMBL/GenBank/DDBJ databases">
        <title>Aphanomyces genome sequencing and annotation.</title>
        <authorList>
            <person name="Minardi D."/>
            <person name="Oidtmann B."/>
            <person name="Van Der Giezen M."/>
            <person name="Studholme D.J."/>
        </authorList>
    </citation>
    <scope>NUCLEOTIDE SEQUENCE [LARGE SCALE GENOMIC DNA]</scope>
    <source>
        <strain evidence="9 10">NJM0002</strain>
    </source>
</reference>
<sequence>MPTPPPYPSTAPPSPFGPDVLPPDTFAPDTFPPDESPSPTLALNFPTFAPSSDDAPATQPTADDPADTMSSTMSPATSIPSNSNSLVSSGNASSRRRLSDVVGIHAGATDGTHDPSLVETPESTPDDPNALPLPVVFPTDEPGLPDTPTFPESPAEPTGVPDVATLSPDTDTAPSYLTTDFTAPAMAKNLASLFRLLRVFKVLRGIRLSKHAQALVLSLFESMRLLVNVIELLLVIFVLFAIAGVSLFQGALHQQCDNEYMSDGYLNVDSNGYLISGNGFRCSMAPNVGRSCMADGVCVRNLTDDRLNKNPNYGFTSFDNVAVGLLSVIEIASLSDWGSTMWNLAEARGLVVGLYFLVVIPVGGYFVVNLVIAVVHNAYTQKWKDIRDEFVSAKHLEAQKRTRRPSIIDMVVVKPLPATKLSHLELKTLATRFSSIDGRVKYKNFVEFFSPSSGVSNTVQNLREFLQSAKAAGLHSRSIFRFIDKDNSGDLSRDELVFGFQEIEERVGIKLDRAIVEALHDYLDVNNDGKPFIMSEQVTLTEFIEFADPPSKASTLLEQKVLIELSGYEHAEGRVAAIFREFDPHDTGMLVREWMAPNGPCGNSRQLVVGTISMSQFRSALARIGFSGSGIKYLSRDDTLRLSMRSLDSFQSTSPWAVTWITWRRRIARCIRHAAFTGIVNAALVVQLVCFNLKSFDPVDIAAHAGREAHIAVAQDIVAYVFGLEMVLKVTALGGRGYVVDKYNRFDGVLTIVGLVEVIGRDGAVVLPEGVVHAMFVCRVLRLLQLFRQWTNFRVLMETMVTSFRGLLHFVFLLFVVMYIFALIGKHLFGNEMTEDRGFPTPFYATFDNVWSALLTVFQVFSGDQWTDVLYACMRVHAVGGAIFVVVMFFTGNYLVVNIFLSILLQDFESDENEYHRSYFSTIADADVAHYYDVVVHWLSSWIDRFTPSRHAAASPRCERHHDPLLQQAKRRLRLKVEPMFSKLSPSFEPSSTDMHDKDDDVLRLHEIADIVLFKMDTHTIEIGPRQYFECFHGFEAIQFLIASGFCATVAEAEALGNRLIELERFKCEATSIGRQADCNLQAVIQATNPRRRPPRNHLMAGDAAEDAVLGLLDELIAAATQRVRYGPAGPFGNHTGVFSVHSSPWRNNIHAALEDAKDAHRRRDEAAASAREAKSLKFMVGHSFCLFGPGRGFLVFAAQRSQQTAILSTRMCPIDHCAR</sequence>
<dbReference type="InterPro" id="IPR043203">
    <property type="entry name" value="VGCC_Ca_Na"/>
</dbReference>
<dbReference type="InterPro" id="IPR005821">
    <property type="entry name" value="Ion_trans_dom"/>
</dbReference>
<organism evidence="9 10">
    <name type="scientific">Aphanomyces invadans</name>
    <dbReference type="NCBI Taxonomy" id="157072"/>
    <lineage>
        <taxon>Eukaryota</taxon>
        <taxon>Sar</taxon>
        <taxon>Stramenopiles</taxon>
        <taxon>Oomycota</taxon>
        <taxon>Saprolegniomycetes</taxon>
        <taxon>Saprolegniales</taxon>
        <taxon>Verrucalvaceae</taxon>
        <taxon>Aphanomyces</taxon>
    </lineage>
</organism>
<dbReference type="CDD" id="cd00051">
    <property type="entry name" value="EFh"/>
    <property type="match status" value="1"/>
</dbReference>
<feature type="transmembrane region" description="Helical" evidence="7">
    <location>
        <begin position="882"/>
        <end position="905"/>
    </location>
</feature>
<evidence type="ECO:0000256" key="6">
    <source>
        <dbReference type="SAM" id="MobiDB-lite"/>
    </source>
</evidence>
<dbReference type="InterPro" id="IPR011992">
    <property type="entry name" value="EF-hand-dom_pair"/>
</dbReference>
<accession>A0A3R6VSB8</accession>
<dbReference type="PANTHER" id="PTHR10037:SF62">
    <property type="entry name" value="SODIUM CHANNEL PROTEIN 60E"/>
    <property type="match status" value="1"/>
</dbReference>
<dbReference type="GO" id="GO:0005248">
    <property type="term" value="F:voltage-gated sodium channel activity"/>
    <property type="evidence" value="ECO:0007669"/>
    <property type="project" value="TreeGrafter"/>
</dbReference>
<evidence type="ECO:0000256" key="3">
    <source>
        <dbReference type="ARBA" id="ARBA00022837"/>
    </source>
</evidence>
<feature type="compositionally biased region" description="Low complexity" evidence="6">
    <location>
        <begin position="53"/>
        <end position="63"/>
    </location>
</feature>
<name>A0A3R6VSB8_9STRA</name>
<comment type="caution">
    <text evidence="9">The sequence shown here is derived from an EMBL/GenBank/DDBJ whole genome shotgun (WGS) entry which is preliminary data.</text>
</comment>
<dbReference type="Gene3D" id="1.10.287.70">
    <property type="match status" value="2"/>
</dbReference>
<protein>
    <recommendedName>
        <fullName evidence="8">EF-hand domain-containing protein</fullName>
    </recommendedName>
</protein>
<dbReference type="GO" id="GO:0001518">
    <property type="term" value="C:voltage-gated sodium channel complex"/>
    <property type="evidence" value="ECO:0007669"/>
    <property type="project" value="TreeGrafter"/>
</dbReference>
<keyword evidence="5 7" id="KW-0472">Membrane</keyword>
<dbReference type="InterPro" id="IPR018247">
    <property type="entry name" value="EF_Hand_1_Ca_BS"/>
</dbReference>
<feature type="compositionally biased region" description="Pro residues" evidence="6">
    <location>
        <begin position="1"/>
        <end position="16"/>
    </location>
</feature>
<dbReference type="GO" id="GO:0005509">
    <property type="term" value="F:calcium ion binding"/>
    <property type="evidence" value="ECO:0007669"/>
    <property type="project" value="InterPro"/>
</dbReference>
<dbReference type="InterPro" id="IPR002048">
    <property type="entry name" value="EF_hand_dom"/>
</dbReference>
<dbReference type="SUPFAM" id="SSF81324">
    <property type="entry name" value="Voltage-gated potassium channels"/>
    <property type="match status" value="2"/>
</dbReference>
<keyword evidence="4 7" id="KW-1133">Transmembrane helix</keyword>
<dbReference type="EMBL" id="QUSY01001270">
    <property type="protein sequence ID" value="RHY25522.1"/>
    <property type="molecule type" value="Genomic_DNA"/>
</dbReference>
<dbReference type="PROSITE" id="PS50222">
    <property type="entry name" value="EF_HAND_2"/>
    <property type="match status" value="1"/>
</dbReference>
<dbReference type="VEuPathDB" id="FungiDB:H310_09940"/>
<dbReference type="PROSITE" id="PS00018">
    <property type="entry name" value="EF_HAND_1"/>
    <property type="match status" value="1"/>
</dbReference>
<feature type="transmembrane region" description="Helical" evidence="7">
    <location>
        <begin position="841"/>
        <end position="861"/>
    </location>
</feature>
<feature type="transmembrane region" description="Helical" evidence="7">
    <location>
        <begin position="313"/>
        <end position="334"/>
    </location>
</feature>
<evidence type="ECO:0000256" key="1">
    <source>
        <dbReference type="ARBA" id="ARBA00004141"/>
    </source>
</evidence>
<dbReference type="Pfam" id="PF00520">
    <property type="entry name" value="Ion_trans"/>
    <property type="match status" value="2"/>
</dbReference>
<keyword evidence="3" id="KW-0106">Calcium</keyword>
<dbReference type="AlphaFoldDB" id="A0A3R6VSB8"/>
<evidence type="ECO:0000256" key="2">
    <source>
        <dbReference type="ARBA" id="ARBA00022692"/>
    </source>
</evidence>
<feature type="domain" description="EF-hand" evidence="8">
    <location>
        <begin position="471"/>
        <end position="506"/>
    </location>
</feature>
<keyword evidence="2 7" id="KW-0812">Transmembrane</keyword>
<feature type="transmembrane region" description="Helical" evidence="7">
    <location>
        <begin position="225"/>
        <end position="248"/>
    </location>
</feature>
<evidence type="ECO:0000313" key="9">
    <source>
        <dbReference type="EMBL" id="RHY25522.1"/>
    </source>
</evidence>
<evidence type="ECO:0000256" key="5">
    <source>
        <dbReference type="ARBA" id="ARBA00023136"/>
    </source>
</evidence>
<keyword evidence="10" id="KW-1185">Reference proteome</keyword>
<feature type="transmembrane region" description="Helical" evidence="7">
    <location>
        <begin position="807"/>
        <end position="829"/>
    </location>
</feature>
<feature type="region of interest" description="Disordered" evidence="6">
    <location>
        <begin position="1"/>
        <end position="169"/>
    </location>
</feature>
<dbReference type="Gene3D" id="1.20.120.350">
    <property type="entry name" value="Voltage-gated potassium channels. Chain C"/>
    <property type="match status" value="1"/>
</dbReference>
<gene>
    <name evidence="9" type="ORF">DYB32_008259</name>
</gene>
<feature type="transmembrane region" description="Helical" evidence="7">
    <location>
        <begin position="354"/>
        <end position="375"/>
    </location>
</feature>
<comment type="subcellular location">
    <subcellularLocation>
        <location evidence="1">Membrane</location>
        <topology evidence="1">Multi-pass membrane protein</topology>
    </subcellularLocation>
</comment>
<dbReference type="InterPro" id="IPR027359">
    <property type="entry name" value="Volt_channel_dom_sf"/>
</dbReference>
<dbReference type="SUPFAM" id="SSF47473">
    <property type="entry name" value="EF-hand"/>
    <property type="match status" value="1"/>
</dbReference>
<evidence type="ECO:0000256" key="4">
    <source>
        <dbReference type="ARBA" id="ARBA00022989"/>
    </source>
</evidence>
<evidence type="ECO:0000259" key="8">
    <source>
        <dbReference type="PROSITE" id="PS50222"/>
    </source>
</evidence>
<evidence type="ECO:0000256" key="7">
    <source>
        <dbReference type="SAM" id="Phobius"/>
    </source>
</evidence>
<feature type="compositionally biased region" description="Low complexity" evidence="6">
    <location>
        <begin position="78"/>
        <end position="93"/>
    </location>
</feature>
<proteinExistence type="predicted"/>
<dbReference type="PANTHER" id="PTHR10037">
    <property type="entry name" value="VOLTAGE-GATED CATION CHANNEL CALCIUM AND SODIUM"/>
    <property type="match status" value="1"/>
</dbReference>
<dbReference type="Gene3D" id="1.10.238.10">
    <property type="entry name" value="EF-hand"/>
    <property type="match status" value="1"/>
</dbReference>
<dbReference type="Proteomes" id="UP000285060">
    <property type="component" value="Unassembled WGS sequence"/>
</dbReference>